<protein>
    <recommendedName>
        <fullName evidence="3">Lipoprotein</fullName>
    </recommendedName>
</protein>
<name>A0A1F7SHW9_9BACT</name>
<dbReference type="EMBL" id="MGDI01000025">
    <property type="protein sequence ID" value="OGL53393.1"/>
    <property type="molecule type" value="Genomic_DNA"/>
</dbReference>
<evidence type="ECO:0000313" key="2">
    <source>
        <dbReference type="Proteomes" id="UP000178082"/>
    </source>
</evidence>
<sequence>MPRQKKIQKLFAFLIIFFVIYGCSGKNDNRGSILIGSIRSDGKVAETKIYVYKQGDHTKEVTFGYSGLDIFVPIGTYDLKIDWRGTTKWLDNVKIEKYSKVKEQIVFPLGRLIVKVSNTDGSPADASVKITPIGGENGIDVQKNDKGELVSLNVKDLAIKVGSREDEIMPKLNPEFKRSEPTKEGESGKEGIITYYYRILGTNIDLTFSKSDDGSGNLKNISYDEKIAAGIAGEEIELNPGEYDVRVEHERITKWIRNVKVSDKQLTEQSISFPSGKIIITSDIPEQAKEAQVAVYLEGRYEVMEKGGKIGEEILIVPGRYDILITLNNKKHWIRGIEVNDKSVISKKINL</sequence>
<dbReference type="PROSITE" id="PS51257">
    <property type="entry name" value="PROKAR_LIPOPROTEIN"/>
    <property type="match status" value="1"/>
</dbReference>
<dbReference type="STRING" id="1817883.A3G31_07780"/>
<organism evidence="1 2">
    <name type="scientific">Candidatus Schekmanbacteria bacterium RIFCSPLOWO2_12_FULL_38_15</name>
    <dbReference type="NCBI Taxonomy" id="1817883"/>
    <lineage>
        <taxon>Bacteria</taxon>
        <taxon>Candidatus Schekmaniibacteriota</taxon>
    </lineage>
</organism>
<comment type="caution">
    <text evidence="1">The sequence shown here is derived from an EMBL/GenBank/DDBJ whole genome shotgun (WGS) entry which is preliminary data.</text>
</comment>
<gene>
    <name evidence="1" type="ORF">A3G31_07780</name>
</gene>
<dbReference type="Proteomes" id="UP000178082">
    <property type="component" value="Unassembled WGS sequence"/>
</dbReference>
<reference evidence="1 2" key="1">
    <citation type="journal article" date="2016" name="Nat. Commun.">
        <title>Thousands of microbial genomes shed light on interconnected biogeochemical processes in an aquifer system.</title>
        <authorList>
            <person name="Anantharaman K."/>
            <person name="Brown C.T."/>
            <person name="Hug L.A."/>
            <person name="Sharon I."/>
            <person name="Castelle C.J."/>
            <person name="Probst A.J."/>
            <person name="Thomas B.C."/>
            <person name="Singh A."/>
            <person name="Wilkins M.J."/>
            <person name="Karaoz U."/>
            <person name="Brodie E.L."/>
            <person name="Williams K.H."/>
            <person name="Hubbard S.S."/>
            <person name="Banfield J.F."/>
        </authorList>
    </citation>
    <scope>NUCLEOTIDE SEQUENCE [LARGE SCALE GENOMIC DNA]</scope>
</reference>
<evidence type="ECO:0000313" key="1">
    <source>
        <dbReference type="EMBL" id="OGL53393.1"/>
    </source>
</evidence>
<evidence type="ECO:0008006" key="3">
    <source>
        <dbReference type="Google" id="ProtNLM"/>
    </source>
</evidence>
<proteinExistence type="predicted"/>
<accession>A0A1F7SHW9</accession>
<dbReference type="AlphaFoldDB" id="A0A1F7SHW9"/>